<accession>A0ABR1LXV6</accession>
<organism evidence="6 7">
    <name type="scientific">Phyllosticta citribraziliensis</name>
    <dbReference type="NCBI Taxonomy" id="989973"/>
    <lineage>
        <taxon>Eukaryota</taxon>
        <taxon>Fungi</taxon>
        <taxon>Dikarya</taxon>
        <taxon>Ascomycota</taxon>
        <taxon>Pezizomycotina</taxon>
        <taxon>Dothideomycetes</taxon>
        <taxon>Dothideomycetes incertae sedis</taxon>
        <taxon>Botryosphaeriales</taxon>
        <taxon>Phyllostictaceae</taxon>
        <taxon>Phyllosticta</taxon>
    </lineage>
</organism>
<reference evidence="6 7" key="1">
    <citation type="submission" date="2024-04" db="EMBL/GenBank/DDBJ databases">
        <title>Phyllosticta paracitricarpa is synonymous to the EU quarantine fungus P. citricarpa based on phylogenomic analyses.</title>
        <authorList>
            <consortium name="Lawrence Berkeley National Laboratory"/>
            <person name="Van ingen-buijs V.A."/>
            <person name="Van westerhoven A.C."/>
            <person name="Haridas S."/>
            <person name="Skiadas P."/>
            <person name="Martin F."/>
            <person name="Groenewald J.Z."/>
            <person name="Crous P.W."/>
            <person name="Seidl M.F."/>
        </authorList>
    </citation>
    <scope>NUCLEOTIDE SEQUENCE [LARGE SCALE GENOMIC DNA]</scope>
    <source>
        <strain evidence="6 7">CPC 17464</strain>
    </source>
</reference>
<dbReference type="PANTHER" id="PTHR19316:SF18">
    <property type="entry name" value="HSP70-BINDING PROTEIN 1"/>
    <property type="match status" value="1"/>
</dbReference>
<evidence type="ECO:0000313" key="7">
    <source>
        <dbReference type="Proteomes" id="UP001360953"/>
    </source>
</evidence>
<feature type="domain" description="Nucleotide exchange factor Fes1" evidence="5">
    <location>
        <begin position="6"/>
        <end position="110"/>
    </location>
</feature>
<evidence type="ECO:0000259" key="5">
    <source>
        <dbReference type="Pfam" id="PF08609"/>
    </source>
</evidence>
<dbReference type="SUPFAM" id="SSF48371">
    <property type="entry name" value="ARM repeat"/>
    <property type="match status" value="1"/>
</dbReference>
<evidence type="ECO:0000256" key="4">
    <source>
        <dbReference type="SAM" id="MobiDB-lite"/>
    </source>
</evidence>
<sequence>MSDPRLQNLLRWGIENSEATRATTHPADSTAPSTAATTTSNDSTQPTNAQPRTQLTPEVLAALLGGPSDADLMRESMTALHSTETDLAAKLTAFDNFHDLIEQIDNANNITPLQLWDPLLKLLASDEPQLRAGAAASVGAAVENNVKGQQAVFDKGVLPTLVGLAREDADEGVRKKAIGALSKGVRNFQPALDQVVETLGDERWVGRGLQAGEMSDCDLVIDSLREKSKQKAQSGA</sequence>
<dbReference type="InterPro" id="IPR050693">
    <property type="entry name" value="Hsp70_NEF-Inhibitors"/>
</dbReference>
<dbReference type="InterPro" id="IPR016024">
    <property type="entry name" value="ARM-type_fold"/>
</dbReference>
<comment type="similarity">
    <text evidence="1">Belongs to the FES1 family.</text>
</comment>
<dbReference type="RefSeq" id="XP_066657252.1">
    <property type="nucleotide sequence ID" value="XM_066799869.1"/>
</dbReference>
<feature type="region of interest" description="Disordered" evidence="4">
    <location>
        <begin position="16"/>
        <end position="54"/>
    </location>
</feature>
<dbReference type="InterPro" id="IPR013918">
    <property type="entry name" value="Nucleotide_exch_fac_Fes1"/>
</dbReference>
<keyword evidence="2" id="KW-0677">Repeat</keyword>
<comment type="caution">
    <text evidence="6">The sequence shown here is derived from an EMBL/GenBank/DDBJ whole genome shotgun (WGS) entry which is preliminary data.</text>
</comment>
<feature type="compositionally biased region" description="Polar residues" evidence="4">
    <location>
        <begin position="45"/>
        <end position="54"/>
    </location>
</feature>
<dbReference type="Proteomes" id="UP001360953">
    <property type="component" value="Unassembled WGS sequence"/>
</dbReference>
<dbReference type="Gene3D" id="1.25.10.10">
    <property type="entry name" value="Leucine-rich Repeat Variant"/>
    <property type="match status" value="1"/>
</dbReference>
<proteinExistence type="inferred from homology"/>
<dbReference type="Pfam" id="PF08609">
    <property type="entry name" value="Fes1"/>
    <property type="match status" value="1"/>
</dbReference>
<evidence type="ECO:0000256" key="3">
    <source>
        <dbReference type="ARBA" id="ARBA00024912"/>
    </source>
</evidence>
<dbReference type="EMBL" id="JBBPEH010000004">
    <property type="protein sequence ID" value="KAK7539981.1"/>
    <property type="molecule type" value="Genomic_DNA"/>
</dbReference>
<name>A0ABR1LXV6_9PEZI</name>
<gene>
    <name evidence="6" type="ORF">J3D65DRAFT_620417</name>
</gene>
<evidence type="ECO:0000256" key="1">
    <source>
        <dbReference type="ARBA" id="ARBA00011045"/>
    </source>
</evidence>
<evidence type="ECO:0000313" key="6">
    <source>
        <dbReference type="EMBL" id="KAK7539981.1"/>
    </source>
</evidence>
<keyword evidence="7" id="KW-1185">Reference proteome</keyword>
<feature type="compositionally biased region" description="Low complexity" evidence="4">
    <location>
        <begin position="22"/>
        <end position="44"/>
    </location>
</feature>
<comment type="function">
    <text evidence="3">Functions as a nucleotide exchange factor (NEF) for Hsp70 chaperones which accelerates the release of ADP. Required for fully efficient Hsp70-mediated folding of proteins.</text>
</comment>
<dbReference type="GeneID" id="92032775"/>
<evidence type="ECO:0000256" key="2">
    <source>
        <dbReference type="ARBA" id="ARBA00022737"/>
    </source>
</evidence>
<dbReference type="InterPro" id="IPR011989">
    <property type="entry name" value="ARM-like"/>
</dbReference>
<dbReference type="PANTHER" id="PTHR19316">
    <property type="entry name" value="PROTEIN FOLDING REGULATOR"/>
    <property type="match status" value="1"/>
</dbReference>
<protein>
    <submittedName>
        <fullName evidence="6">Nucleotide exchange factor Fes1-domain-containing protein</fullName>
    </submittedName>
</protein>